<sequence>MPLERNSKRIHTHRHTFAPQFYERVEKDAVDAYPDLEFDDEYLKDERRNVDNPFYTYDITDKGHPGNPNIYTYTVYNKANKPEDTVGKPPGKAGGYPDWQGLSPNSP</sequence>
<name>A0A0L0F7F6_9EUKA</name>
<proteinExistence type="predicted"/>
<protein>
    <submittedName>
        <fullName evidence="2">Uncharacterized protein</fullName>
    </submittedName>
</protein>
<keyword evidence="3" id="KW-1185">Reference proteome</keyword>
<feature type="non-terminal residue" evidence="2">
    <location>
        <position position="107"/>
    </location>
</feature>
<dbReference type="AlphaFoldDB" id="A0A0L0F7F6"/>
<gene>
    <name evidence="2" type="ORF">SARC_14868</name>
</gene>
<feature type="region of interest" description="Disordered" evidence="1">
    <location>
        <begin position="80"/>
        <end position="107"/>
    </location>
</feature>
<accession>A0A0L0F7F6</accession>
<dbReference type="EMBL" id="KQ246816">
    <property type="protein sequence ID" value="KNC72574.1"/>
    <property type="molecule type" value="Genomic_DNA"/>
</dbReference>
<dbReference type="RefSeq" id="XP_014146476.1">
    <property type="nucleotide sequence ID" value="XM_014291001.1"/>
</dbReference>
<evidence type="ECO:0000313" key="3">
    <source>
        <dbReference type="Proteomes" id="UP000054560"/>
    </source>
</evidence>
<evidence type="ECO:0000256" key="1">
    <source>
        <dbReference type="SAM" id="MobiDB-lite"/>
    </source>
</evidence>
<reference evidence="2 3" key="1">
    <citation type="submission" date="2011-02" db="EMBL/GenBank/DDBJ databases">
        <title>The Genome Sequence of Sphaeroforma arctica JP610.</title>
        <authorList>
            <consortium name="The Broad Institute Genome Sequencing Platform"/>
            <person name="Russ C."/>
            <person name="Cuomo C."/>
            <person name="Young S.K."/>
            <person name="Zeng Q."/>
            <person name="Gargeya S."/>
            <person name="Alvarado L."/>
            <person name="Berlin A."/>
            <person name="Chapman S.B."/>
            <person name="Chen Z."/>
            <person name="Freedman E."/>
            <person name="Gellesch M."/>
            <person name="Goldberg J."/>
            <person name="Griggs A."/>
            <person name="Gujja S."/>
            <person name="Heilman E."/>
            <person name="Heiman D."/>
            <person name="Howarth C."/>
            <person name="Mehta T."/>
            <person name="Neiman D."/>
            <person name="Pearson M."/>
            <person name="Roberts A."/>
            <person name="Saif S."/>
            <person name="Shea T."/>
            <person name="Shenoy N."/>
            <person name="Sisk P."/>
            <person name="Stolte C."/>
            <person name="Sykes S."/>
            <person name="White J."/>
            <person name="Yandava C."/>
            <person name="Burger G."/>
            <person name="Gray M.W."/>
            <person name="Holland P.W.H."/>
            <person name="King N."/>
            <person name="Lang F.B.F."/>
            <person name="Roger A.J."/>
            <person name="Ruiz-Trillo I."/>
            <person name="Haas B."/>
            <person name="Nusbaum C."/>
            <person name="Birren B."/>
        </authorList>
    </citation>
    <scope>NUCLEOTIDE SEQUENCE [LARGE SCALE GENOMIC DNA]</scope>
    <source>
        <strain evidence="2 3">JP610</strain>
    </source>
</reference>
<organism evidence="2 3">
    <name type="scientific">Sphaeroforma arctica JP610</name>
    <dbReference type="NCBI Taxonomy" id="667725"/>
    <lineage>
        <taxon>Eukaryota</taxon>
        <taxon>Ichthyosporea</taxon>
        <taxon>Ichthyophonida</taxon>
        <taxon>Sphaeroforma</taxon>
    </lineage>
</organism>
<dbReference type="GeneID" id="25915372"/>
<evidence type="ECO:0000313" key="2">
    <source>
        <dbReference type="EMBL" id="KNC72574.1"/>
    </source>
</evidence>
<dbReference type="Proteomes" id="UP000054560">
    <property type="component" value="Unassembled WGS sequence"/>
</dbReference>